<dbReference type="InterPro" id="IPR005467">
    <property type="entry name" value="His_kinase_dom"/>
</dbReference>
<sequence length="441" mass="51563">MKNWKFYNALFARVLFVMILFFFCSFLIFKMFYYNAFLVGFFGVLMLFEMYFFVKNRLLFYDRTLISMLQKDFSTNFPEENKKDNFKNLYLLYESLKDQQQDQTSKEIVYQSILNSIDTAALILEKEGEEWNIFLMNDCFSSLFKVPKVSHWKYLKNYLPSLCSEIENVGFSDLKSAISIKIEEQDLQTFVLQTSRAKSYNKEYFIILLDSIQCVIEKKEKEAWINLMKIISHELMNSLTPIRALSQNLLHIVDQEKLDDDDFDDIKSSISTIINRSDHLQVFVENYRKLAMLPTPTKIMTPINSLFDDCLRIMAPILKAENIELVNEINSSRSILIDKNQIEQVIINLITNSIYALKEKSEKKIFLSSYTENNRFFIIISDNGKGIDSEIRDKVFLPFFTTRKDGAGIGLTLSKNIIEAHGGYLSYQTEDDKTSFVICLI</sequence>
<keyword evidence="5 10" id="KW-0418">Kinase</keyword>
<evidence type="ECO:0000313" key="10">
    <source>
        <dbReference type="EMBL" id="KIO53890.1"/>
    </source>
</evidence>
<keyword evidence="8" id="KW-0812">Transmembrane</keyword>
<comment type="caution">
    <text evidence="10">The sequence shown here is derived from an EMBL/GenBank/DDBJ whole genome shotgun (WGS) entry which is preliminary data.</text>
</comment>
<dbReference type="Pfam" id="PF02518">
    <property type="entry name" value="HATPase_c"/>
    <property type="match status" value="1"/>
</dbReference>
<dbReference type="GO" id="GO:0005524">
    <property type="term" value="F:ATP binding"/>
    <property type="evidence" value="ECO:0007669"/>
    <property type="project" value="UniProtKB-KW"/>
</dbReference>
<dbReference type="PROSITE" id="PS50109">
    <property type="entry name" value="HIS_KIN"/>
    <property type="match status" value="1"/>
</dbReference>
<evidence type="ECO:0000256" key="4">
    <source>
        <dbReference type="ARBA" id="ARBA00022741"/>
    </source>
</evidence>
<evidence type="ECO:0000256" key="6">
    <source>
        <dbReference type="ARBA" id="ARBA00022840"/>
    </source>
</evidence>
<reference evidence="10 11" key="1">
    <citation type="submission" date="2015-01" db="EMBL/GenBank/DDBJ databases">
        <title>Genome of Flavobacterium hibernum DSM 12611.</title>
        <authorList>
            <person name="Stropko S.J."/>
            <person name="Pipes S.E."/>
            <person name="Newman J.D."/>
        </authorList>
    </citation>
    <scope>NUCLEOTIDE SEQUENCE [LARGE SCALE GENOMIC DNA]</scope>
    <source>
        <strain evidence="10 11">DSM 12611</strain>
    </source>
</reference>
<feature type="domain" description="Histidine kinase" evidence="9">
    <location>
        <begin position="230"/>
        <end position="441"/>
    </location>
</feature>
<gene>
    <name evidence="10" type="ORF">IW18_06020</name>
</gene>
<evidence type="ECO:0000313" key="11">
    <source>
        <dbReference type="Proteomes" id="UP000032061"/>
    </source>
</evidence>
<evidence type="ECO:0000256" key="3">
    <source>
        <dbReference type="ARBA" id="ARBA00022679"/>
    </source>
</evidence>
<dbReference type="SUPFAM" id="SSF55874">
    <property type="entry name" value="ATPase domain of HSP90 chaperone/DNA topoisomerase II/histidine kinase"/>
    <property type="match status" value="1"/>
</dbReference>
<dbReference type="AlphaFoldDB" id="A0A0D0EMM9"/>
<keyword evidence="6" id="KW-0067">ATP-binding</keyword>
<dbReference type="GO" id="GO:0004673">
    <property type="term" value="F:protein histidine kinase activity"/>
    <property type="evidence" value="ECO:0007669"/>
    <property type="project" value="UniProtKB-EC"/>
</dbReference>
<name>A0A0D0EMM9_9FLAO</name>
<dbReference type="EC" id="2.7.13.3" evidence="2"/>
<feature type="transmembrane region" description="Helical" evidence="8">
    <location>
        <begin position="7"/>
        <end position="28"/>
    </location>
</feature>
<dbReference type="SMART" id="SM00387">
    <property type="entry name" value="HATPase_c"/>
    <property type="match status" value="1"/>
</dbReference>
<evidence type="ECO:0000256" key="5">
    <source>
        <dbReference type="ARBA" id="ARBA00022777"/>
    </source>
</evidence>
<protein>
    <recommendedName>
        <fullName evidence="2">histidine kinase</fullName>
        <ecNumber evidence="2">2.7.13.3</ecNumber>
    </recommendedName>
</protein>
<proteinExistence type="predicted"/>
<keyword evidence="7" id="KW-0902">Two-component regulatory system</keyword>
<keyword evidence="8" id="KW-0472">Membrane</keyword>
<organism evidence="10 11">
    <name type="scientific">Flavobacterium hibernum</name>
    <dbReference type="NCBI Taxonomy" id="37752"/>
    <lineage>
        <taxon>Bacteria</taxon>
        <taxon>Pseudomonadati</taxon>
        <taxon>Bacteroidota</taxon>
        <taxon>Flavobacteriia</taxon>
        <taxon>Flavobacteriales</taxon>
        <taxon>Flavobacteriaceae</taxon>
        <taxon>Flavobacterium</taxon>
    </lineage>
</organism>
<dbReference type="Proteomes" id="UP000032061">
    <property type="component" value="Unassembled WGS sequence"/>
</dbReference>
<keyword evidence="3" id="KW-0808">Transferase</keyword>
<accession>A0A0D0EMM9</accession>
<dbReference type="InterPro" id="IPR036890">
    <property type="entry name" value="HATPase_C_sf"/>
</dbReference>
<evidence type="ECO:0000256" key="2">
    <source>
        <dbReference type="ARBA" id="ARBA00012438"/>
    </source>
</evidence>
<comment type="catalytic activity">
    <reaction evidence="1">
        <text>ATP + protein L-histidine = ADP + protein N-phospho-L-histidine.</text>
        <dbReference type="EC" id="2.7.13.3"/>
    </reaction>
</comment>
<dbReference type="PRINTS" id="PR00344">
    <property type="entry name" value="BCTRLSENSOR"/>
</dbReference>
<dbReference type="Gene3D" id="3.30.565.10">
    <property type="entry name" value="Histidine kinase-like ATPase, C-terminal domain"/>
    <property type="match status" value="1"/>
</dbReference>
<evidence type="ECO:0000256" key="7">
    <source>
        <dbReference type="ARBA" id="ARBA00023012"/>
    </source>
</evidence>
<evidence type="ECO:0000259" key="9">
    <source>
        <dbReference type="PROSITE" id="PS50109"/>
    </source>
</evidence>
<dbReference type="GO" id="GO:0000160">
    <property type="term" value="P:phosphorelay signal transduction system"/>
    <property type="evidence" value="ECO:0007669"/>
    <property type="project" value="UniProtKB-KW"/>
</dbReference>
<dbReference type="STRING" id="37752.IW18_06020"/>
<dbReference type="PANTHER" id="PTHR43065:SF46">
    <property type="entry name" value="C4-DICARBOXYLATE TRANSPORT SENSOR PROTEIN DCTB"/>
    <property type="match status" value="1"/>
</dbReference>
<dbReference type="InterPro" id="IPR004358">
    <property type="entry name" value="Sig_transdc_His_kin-like_C"/>
</dbReference>
<keyword evidence="4" id="KW-0547">Nucleotide-binding</keyword>
<feature type="transmembrane region" description="Helical" evidence="8">
    <location>
        <begin position="34"/>
        <end position="54"/>
    </location>
</feature>
<evidence type="ECO:0000256" key="8">
    <source>
        <dbReference type="SAM" id="Phobius"/>
    </source>
</evidence>
<dbReference type="EMBL" id="JPRK01000005">
    <property type="protein sequence ID" value="KIO53890.1"/>
    <property type="molecule type" value="Genomic_DNA"/>
</dbReference>
<dbReference type="RefSeq" id="WP_041516675.1">
    <property type="nucleotide sequence ID" value="NZ_JPRK01000005.1"/>
</dbReference>
<evidence type="ECO:0000256" key="1">
    <source>
        <dbReference type="ARBA" id="ARBA00000085"/>
    </source>
</evidence>
<dbReference type="InterPro" id="IPR003594">
    <property type="entry name" value="HATPase_dom"/>
</dbReference>
<dbReference type="PANTHER" id="PTHR43065">
    <property type="entry name" value="SENSOR HISTIDINE KINASE"/>
    <property type="match status" value="1"/>
</dbReference>
<keyword evidence="8" id="KW-1133">Transmembrane helix</keyword>